<sequence>MKITLIKPNIGRLGHSLYVDEGRMEPLQLGVLAGMIPDDFDIVLCDDRMEEITYDEPTDLVAITVETYTARRAYEIGKEYQKRGIPVVMGGMHATLLPDEVAEHTDTLYIGDGEFEWQNLLSDFKNGKMKKLYNTTAGVPQPGTFTRRDIFQGKGYLPITLLQFGRGCRFACHFCAIAEYFDKTQYVRKIDEILEEIDRQDRDFLFFVDDNINSNHELAKEFYRELISMKVKWVSQTSIDITNDLELMDLMMTSGCLGNVIGFESITRSSLKEMKKGPSFIVEGHDYKLQLEILRDYGHQTWGSFTLGHDHDTLDSIRSTLDFA</sequence>
<dbReference type="SFLD" id="SFLDG01123">
    <property type="entry name" value="methyltransferase_(Class_B)"/>
    <property type="match status" value="1"/>
</dbReference>
<keyword evidence="2" id="KW-0808">Transferase</keyword>
<keyword evidence="4" id="KW-0479">Metal-binding</keyword>
<dbReference type="Pfam" id="PF04055">
    <property type="entry name" value="Radical_SAM"/>
    <property type="match status" value="1"/>
</dbReference>
<comment type="cofactor">
    <cofactor evidence="1">
        <name>[4Fe-4S] cluster</name>
        <dbReference type="ChEBI" id="CHEBI:49883"/>
    </cofactor>
</comment>
<evidence type="ECO:0000256" key="1">
    <source>
        <dbReference type="ARBA" id="ARBA00001966"/>
    </source>
</evidence>
<dbReference type="GO" id="GO:0031419">
    <property type="term" value="F:cobalamin binding"/>
    <property type="evidence" value="ECO:0007669"/>
    <property type="project" value="InterPro"/>
</dbReference>
<dbReference type="InterPro" id="IPR023404">
    <property type="entry name" value="rSAM_horseshoe"/>
</dbReference>
<dbReference type="EMBL" id="UINC01022850">
    <property type="protein sequence ID" value="SVA93323.1"/>
    <property type="molecule type" value="Genomic_DNA"/>
</dbReference>
<evidence type="ECO:0000256" key="2">
    <source>
        <dbReference type="ARBA" id="ARBA00022679"/>
    </source>
</evidence>
<name>A0A381ZX84_9ZZZZ</name>
<dbReference type="AlphaFoldDB" id="A0A381ZX84"/>
<dbReference type="GO" id="GO:0051539">
    <property type="term" value="F:4 iron, 4 sulfur cluster binding"/>
    <property type="evidence" value="ECO:0007669"/>
    <property type="project" value="UniProtKB-KW"/>
</dbReference>
<evidence type="ECO:0000259" key="7">
    <source>
        <dbReference type="PROSITE" id="PS51332"/>
    </source>
</evidence>
<dbReference type="PANTHER" id="PTHR43409">
    <property type="entry name" value="ANAEROBIC MAGNESIUM-PROTOPORPHYRIN IX MONOMETHYL ESTER CYCLASE-RELATED"/>
    <property type="match status" value="1"/>
</dbReference>
<dbReference type="GO" id="GO:0046872">
    <property type="term" value="F:metal ion binding"/>
    <property type="evidence" value="ECO:0007669"/>
    <property type="project" value="UniProtKB-KW"/>
</dbReference>
<organism evidence="8">
    <name type="scientific">marine metagenome</name>
    <dbReference type="NCBI Taxonomy" id="408172"/>
    <lineage>
        <taxon>unclassified sequences</taxon>
        <taxon>metagenomes</taxon>
        <taxon>ecological metagenomes</taxon>
    </lineage>
</organism>
<proteinExistence type="predicted"/>
<evidence type="ECO:0000313" key="8">
    <source>
        <dbReference type="EMBL" id="SVA93323.1"/>
    </source>
</evidence>
<dbReference type="GO" id="GO:0005829">
    <property type="term" value="C:cytosol"/>
    <property type="evidence" value="ECO:0007669"/>
    <property type="project" value="TreeGrafter"/>
</dbReference>
<accession>A0A381ZX84</accession>
<evidence type="ECO:0000256" key="3">
    <source>
        <dbReference type="ARBA" id="ARBA00022691"/>
    </source>
</evidence>
<protein>
    <recommendedName>
        <fullName evidence="7">B12-binding domain-containing protein</fullName>
    </recommendedName>
</protein>
<feature type="non-terminal residue" evidence="8">
    <location>
        <position position="324"/>
    </location>
</feature>
<dbReference type="PANTHER" id="PTHR43409:SF7">
    <property type="entry name" value="BLL1977 PROTEIN"/>
    <property type="match status" value="1"/>
</dbReference>
<dbReference type="SUPFAM" id="SSF102114">
    <property type="entry name" value="Radical SAM enzymes"/>
    <property type="match status" value="1"/>
</dbReference>
<dbReference type="SFLD" id="SFLDS00029">
    <property type="entry name" value="Radical_SAM"/>
    <property type="match status" value="1"/>
</dbReference>
<keyword evidence="5" id="KW-0408">Iron</keyword>
<dbReference type="InterPro" id="IPR058240">
    <property type="entry name" value="rSAM_sf"/>
</dbReference>
<feature type="domain" description="B12-binding" evidence="7">
    <location>
        <begin position="2"/>
        <end position="131"/>
    </location>
</feature>
<gene>
    <name evidence="8" type="ORF">METZ01_LOCUS146177</name>
</gene>
<keyword evidence="3" id="KW-0949">S-adenosyl-L-methionine</keyword>
<dbReference type="Gene3D" id="3.80.30.20">
    <property type="entry name" value="tm_1862 like domain"/>
    <property type="match status" value="1"/>
</dbReference>
<dbReference type="SFLD" id="SFLDG01082">
    <property type="entry name" value="B12-binding_domain_containing"/>
    <property type="match status" value="1"/>
</dbReference>
<dbReference type="InterPro" id="IPR051198">
    <property type="entry name" value="BchE-like"/>
</dbReference>
<dbReference type="InterPro" id="IPR007197">
    <property type="entry name" value="rSAM"/>
</dbReference>
<reference evidence="8" key="1">
    <citation type="submission" date="2018-05" db="EMBL/GenBank/DDBJ databases">
        <authorList>
            <person name="Lanie J.A."/>
            <person name="Ng W.-L."/>
            <person name="Kazmierczak K.M."/>
            <person name="Andrzejewski T.M."/>
            <person name="Davidsen T.M."/>
            <person name="Wayne K.J."/>
            <person name="Tettelin H."/>
            <person name="Glass J.I."/>
            <person name="Rusch D."/>
            <person name="Podicherti R."/>
            <person name="Tsui H.-C.T."/>
            <person name="Winkler M.E."/>
        </authorList>
    </citation>
    <scope>NUCLEOTIDE SEQUENCE</scope>
</reference>
<dbReference type="InterPro" id="IPR006158">
    <property type="entry name" value="Cobalamin-bd"/>
</dbReference>
<evidence type="ECO:0000256" key="4">
    <source>
        <dbReference type="ARBA" id="ARBA00022723"/>
    </source>
</evidence>
<keyword evidence="6" id="KW-0411">Iron-sulfur</keyword>
<dbReference type="Gene3D" id="3.40.50.280">
    <property type="entry name" value="Cobalamin-binding domain"/>
    <property type="match status" value="1"/>
</dbReference>
<dbReference type="InterPro" id="IPR034466">
    <property type="entry name" value="Methyltransferase_Class_B"/>
</dbReference>
<dbReference type="GO" id="GO:0003824">
    <property type="term" value="F:catalytic activity"/>
    <property type="evidence" value="ECO:0007669"/>
    <property type="project" value="InterPro"/>
</dbReference>
<evidence type="ECO:0000256" key="5">
    <source>
        <dbReference type="ARBA" id="ARBA00023004"/>
    </source>
</evidence>
<dbReference type="PROSITE" id="PS51332">
    <property type="entry name" value="B12_BINDING"/>
    <property type="match status" value="1"/>
</dbReference>
<evidence type="ECO:0000256" key="6">
    <source>
        <dbReference type="ARBA" id="ARBA00023014"/>
    </source>
</evidence>